<keyword evidence="3" id="KW-1185">Reference proteome</keyword>
<evidence type="ECO:0000256" key="1">
    <source>
        <dbReference type="SAM" id="Phobius"/>
    </source>
</evidence>
<protein>
    <submittedName>
        <fullName evidence="2">Uncharacterized protein</fullName>
    </submittedName>
</protein>
<reference evidence="2 3" key="1">
    <citation type="submission" date="2018-06" db="EMBL/GenBank/DDBJ databases">
        <authorList>
            <consortium name="Pathogen Informatics"/>
            <person name="Doyle S."/>
        </authorList>
    </citation>
    <scope>NUCLEOTIDE SEQUENCE [LARGE SCALE GENOMIC DNA]</scope>
    <source>
        <strain evidence="3">NCTC 11391</strain>
    </source>
</reference>
<keyword evidence="1" id="KW-1133">Transmembrane helix</keyword>
<dbReference type="AlphaFoldDB" id="A0A380JGB3"/>
<name>A0A380JGB3_STRDO</name>
<feature type="transmembrane region" description="Helical" evidence="1">
    <location>
        <begin position="18"/>
        <end position="40"/>
    </location>
</feature>
<dbReference type="EMBL" id="UHFA01000002">
    <property type="protein sequence ID" value="SUN37200.1"/>
    <property type="molecule type" value="Genomic_DNA"/>
</dbReference>
<proteinExistence type="predicted"/>
<accession>A0A380JGB3</accession>
<keyword evidence="1" id="KW-0472">Membrane</keyword>
<evidence type="ECO:0000313" key="2">
    <source>
        <dbReference type="EMBL" id="SUN37200.1"/>
    </source>
</evidence>
<organism evidence="2 3">
    <name type="scientific">Streptococcus downei MFe28</name>
    <dbReference type="NCBI Taxonomy" id="764290"/>
    <lineage>
        <taxon>Bacteria</taxon>
        <taxon>Bacillati</taxon>
        <taxon>Bacillota</taxon>
        <taxon>Bacilli</taxon>
        <taxon>Lactobacillales</taxon>
        <taxon>Streptococcaceae</taxon>
        <taxon>Streptococcus</taxon>
    </lineage>
</organism>
<sequence>MKKDIEEKRDNDEQESSWAHICCISIAVVIIGLPLLYPLIKKLVGG</sequence>
<gene>
    <name evidence="2" type="ORF">NCTC11391_01967</name>
</gene>
<keyword evidence="1" id="KW-0812">Transmembrane</keyword>
<evidence type="ECO:0000313" key="3">
    <source>
        <dbReference type="Proteomes" id="UP000254082"/>
    </source>
</evidence>
<dbReference type="Proteomes" id="UP000254082">
    <property type="component" value="Unassembled WGS sequence"/>
</dbReference>